<protein>
    <submittedName>
        <fullName evidence="2">Uncharacterized protein</fullName>
    </submittedName>
</protein>
<reference evidence="2" key="2">
    <citation type="journal article" date="2023" name="IMA Fungus">
        <title>Comparative genomic study of the Penicillium genus elucidates a diverse pangenome and 15 lateral gene transfer events.</title>
        <authorList>
            <person name="Petersen C."/>
            <person name="Sorensen T."/>
            <person name="Nielsen M.R."/>
            <person name="Sondergaard T.E."/>
            <person name="Sorensen J.L."/>
            <person name="Fitzpatrick D.A."/>
            <person name="Frisvad J.C."/>
            <person name="Nielsen K.L."/>
        </authorList>
    </citation>
    <scope>NUCLEOTIDE SEQUENCE</scope>
    <source>
        <strain evidence="2">IBT 29677</strain>
    </source>
</reference>
<accession>A0A9X0B827</accession>
<organism evidence="2 3">
    <name type="scientific">Penicillium cosmopolitanum</name>
    <dbReference type="NCBI Taxonomy" id="1131564"/>
    <lineage>
        <taxon>Eukaryota</taxon>
        <taxon>Fungi</taxon>
        <taxon>Dikarya</taxon>
        <taxon>Ascomycota</taxon>
        <taxon>Pezizomycotina</taxon>
        <taxon>Eurotiomycetes</taxon>
        <taxon>Eurotiomycetidae</taxon>
        <taxon>Eurotiales</taxon>
        <taxon>Aspergillaceae</taxon>
        <taxon>Penicillium</taxon>
    </lineage>
</organism>
<dbReference type="EMBL" id="JAPZBU010000008">
    <property type="protein sequence ID" value="KAJ5391566.1"/>
    <property type="molecule type" value="Genomic_DNA"/>
</dbReference>
<gene>
    <name evidence="2" type="ORF">N7509_007056</name>
</gene>
<proteinExistence type="predicted"/>
<evidence type="ECO:0000313" key="2">
    <source>
        <dbReference type="EMBL" id="KAJ5391566.1"/>
    </source>
</evidence>
<keyword evidence="1" id="KW-1133">Transmembrane helix</keyword>
<name>A0A9X0B827_9EURO</name>
<dbReference type="GeneID" id="81370673"/>
<dbReference type="AlphaFoldDB" id="A0A9X0B827"/>
<evidence type="ECO:0000313" key="3">
    <source>
        <dbReference type="Proteomes" id="UP001147747"/>
    </source>
</evidence>
<dbReference type="Proteomes" id="UP001147747">
    <property type="component" value="Unassembled WGS sequence"/>
</dbReference>
<comment type="caution">
    <text evidence="2">The sequence shown here is derived from an EMBL/GenBank/DDBJ whole genome shotgun (WGS) entry which is preliminary data.</text>
</comment>
<keyword evidence="1" id="KW-0812">Transmembrane</keyword>
<feature type="transmembrane region" description="Helical" evidence="1">
    <location>
        <begin position="15"/>
        <end position="36"/>
    </location>
</feature>
<feature type="transmembrane region" description="Helical" evidence="1">
    <location>
        <begin position="56"/>
        <end position="80"/>
    </location>
</feature>
<keyword evidence="1" id="KW-0472">Membrane</keyword>
<dbReference type="OrthoDB" id="3436860at2759"/>
<sequence>MKLSIFGRSVTKSRLHIIIGGLVFLVFILTVARLAVKGTPSTRANTWGIAVGSTKANMILNIVDTIFWLALFIITIMGSIGAASEASRALGGIIATLAATLL</sequence>
<reference evidence="2" key="1">
    <citation type="submission" date="2022-12" db="EMBL/GenBank/DDBJ databases">
        <authorList>
            <person name="Petersen C."/>
        </authorList>
    </citation>
    <scope>NUCLEOTIDE SEQUENCE</scope>
    <source>
        <strain evidence="2">IBT 29677</strain>
    </source>
</reference>
<keyword evidence="3" id="KW-1185">Reference proteome</keyword>
<dbReference type="RefSeq" id="XP_056487244.1">
    <property type="nucleotide sequence ID" value="XM_056631693.1"/>
</dbReference>
<evidence type="ECO:0000256" key="1">
    <source>
        <dbReference type="SAM" id="Phobius"/>
    </source>
</evidence>